<dbReference type="Gene3D" id="3.40.50.300">
    <property type="entry name" value="P-loop containing nucleotide triphosphate hydrolases"/>
    <property type="match status" value="1"/>
</dbReference>
<gene>
    <name evidence="11" type="ORF">QR680_001342</name>
</gene>
<dbReference type="Proteomes" id="UP001175271">
    <property type="component" value="Unassembled WGS sequence"/>
</dbReference>
<dbReference type="InterPro" id="IPR050352">
    <property type="entry name" value="ABCG_transporters"/>
</dbReference>
<evidence type="ECO:0000313" key="11">
    <source>
        <dbReference type="EMBL" id="KAK0395581.1"/>
    </source>
</evidence>
<comment type="subcellular location">
    <subcellularLocation>
        <location evidence="1">Membrane</location>
        <topology evidence="1">Multi-pass membrane protein</topology>
    </subcellularLocation>
</comment>
<keyword evidence="7 9" id="KW-1133">Transmembrane helix</keyword>
<accession>A0AA39LF90</accession>
<dbReference type="InterPro" id="IPR003439">
    <property type="entry name" value="ABC_transporter-like_ATP-bd"/>
</dbReference>
<evidence type="ECO:0000256" key="1">
    <source>
        <dbReference type="ARBA" id="ARBA00004141"/>
    </source>
</evidence>
<dbReference type="GO" id="GO:0042626">
    <property type="term" value="F:ATPase-coupled transmembrane transporter activity"/>
    <property type="evidence" value="ECO:0007669"/>
    <property type="project" value="TreeGrafter"/>
</dbReference>
<comment type="caution">
    <text evidence="11">The sequence shown here is derived from an EMBL/GenBank/DDBJ whole genome shotgun (WGS) entry which is preliminary data.</text>
</comment>
<protein>
    <recommendedName>
        <fullName evidence="10">ABC transporter domain-containing protein</fullName>
    </recommendedName>
</protein>
<sequence>MIAKSSADQNVVSCRNLTFIRSINSGRWFSKLYNPPVPAQFLKEVSFELNSGEVLGVVGSAGSGKSTLLKVIAHRLRGNTGGCLMLNGLVLSKEKFDSVCEYVSFKRRLLPNIKVKQFLLLHADLVLTTKLSKSEKEKRVLLLMQEFDLLPYCEEKIGELSESARRRFIITMHLTRDPVLIVVDDIIRDLEALSGYQLMYSLNNYIRRTNRLAIVSMRVPRSDIYQLLSRMTMLFYGEMVYSGLTKKLPNYFSQIGFPCPVSENPSVYYLSIATIDRETSERYLETQEQAHKLVQVFKGHQLTEIGNDSIQNDGYLFPSKSALCHLSRPNALFKLYTLTKRSFHVLRSSTCSTLSLIFSLPLICLGISLFSQSFQAVSNHSPRNMAMLILSFLIAISFTTTLHFSYRFQKTAALIYQETSRGMYSAVTGVTAFLLSAIPFSALTILLSTAAIFWFNSIQQEFVQLLFIYIVLWSTHVYLILVTMVFSMLIQCPAKTSAVVNTINLISLITSSGILKSLRTFHSSNAWMSYVTYASVYRYASTYLSSQLIPLVTTSCVRDESKTPNENVEFCRWSNGSQFLAEQFPEGLSVDPWFNFWSTIGILIIILLVVLFEASLPKPRIVKKKFMDE</sequence>
<evidence type="ECO:0000256" key="9">
    <source>
        <dbReference type="SAM" id="Phobius"/>
    </source>
</evidence>
<dbReference type="InterPro" id="IPR003593">
    <property type="entry name" value="AAA+_ATPase"/>
</dbReference>
<keyword evidence="3" id="KW-0813">Transport</keyword>
<comment type="similarity">
    <text evidence="2">Belongs to the ABC transporter superfamily. ABCG family. Eye pigment precursor importer (TC 3.A.1.204) subfamily.</text>
</comment>
<evidence type="ECO:0000256" key="8">
    <source>
        <dbReference type="ARBA" id="ARBA00023136"/>
    </source>
</evidence>
<dbReference type="SUPFAM" id="SSF82866">
    <property type="entry name" value="Multidrug efflux transporter AcrB transmembrane domain"/>
    <property type="match status" value="1"/>
</dbReference>
<evidence type="ECO:0000313" key="12">
    <source>
        <dbReference type="Proteomes" id="UP001175271"/>
    </source>
</evidence>
<dbReference type="Pfam" id="PF00005">
    <property type="entry name" value="ABC_tran"/>
    <property type="match status" value="1"/>
</dbReference>
<dbReference type="SUPFAM" id="SSF52540">
    <property type="entry name" value="P-loop containing nucleoside triphosphate hydrolases"/>
    <property type="match status" value="1"/>
</dbReference>
<feature type="transmembrane region" description="Helical" evidence="9">
    <location>
        <begin position="594"/>
        <end position="616"/>
    </location>
</feature>
<feature type="transmembrane region" description="Helical" evidence="9">
    <location>
        <begin position="354"/>
        <end position="374"/>
    </location>
</feature>
<keyword evidence="4 9" id="KW-0812">Transmembrane</keyword>
<feature type="domain" description="ABC transporter" evidence="10">
    <location>
        <begin position="20"/>
        <end position="261"/>
    </location>
</feature>
<proteinExistence type="inferred from homology"/>
<dbReference type="PANTHER" id="PTHR48041">
    <property type="entry name" value="ABC TRANSPORTER G FAMILY MEMBER 28"/>
    <property type="match status" value="1"/>
</dbReference>
<dbReference type="GO" id="GO:0016887">
    <property type="term" value="F:ATP hydrolysis activity"/>
    <property type="evidence" value="ECO:0007669"/>
    <property type="project" value="InterPro"/>
</dbReference>
<keyword evidence="12" id="KW-1185">Reference proteome</keyword>
<feature type="transmembrane region" description="Helical" evidence="9">
    <location>
        <begin position="466"/>
        <end position="490"/>
    </location>
</feature>
<reference evidence="11" key="1">
    <citation type="submission" date="2023-06" db="EMBL/GenBank/DDBJ databases">
        <title>Genomic analysis of the entomopathogenic nematode Steinernema hermaphroditum.</title>
        <authorList>
            <person name="Schwarz E.M."/>
            <person name="Heppert J.K."/>
            <person name="Baniya A."/>
            <person name="Schwartz H.T."/>
            <person name="Tan C.-H."/>
            <person name="Antoshechkin I."/>
            <person name="Sternberg P.W."/>
            <person name="Goodrich-Blair H."/>
            <person name="Dillman A.R."/>
        </authorList>
    </citation>
    <scope>NUCLEOTIDE SEQUENCE</scope>
    <source>
        <strain evidence="11">PS9179</strain>
        <tissue evidence="11">Whole animal</tissue>
    </source>
</reference>
<feature type="transmembrane region" description="Helical" evidence="9">
    <location>
        <begin position="386"/>
        <end position="406"/>
    </location>
</feature>
<evidence type="ECO:0000259" key="10">
    <source>
        <dbReference type="PROSITE" id="PS50893"/>
    </source>
</evidence>
<name>A0AA39LF90_9BILA</name>
<feature type="transmembrane region" description="Helical" evidence="9">
    <location>
        <begin position="496"/>
        <end position="515"/>
    </location>
</feature>
<evidence type="ECO:0000256" key="2">
    <source>
        <dbReference type="ARBA" id="ARBA00005814"/>
    </source>
</evidence>
<dbReference type="SMART" id="SM00382">
    <property type="entry name" value="AAA"/>
    <property type="match status" value="1"/>
</dbReference>
<feature type="transmembrane region" description="Helical" evidence="9">
    <location>
        <begin position="426"/>
        <end position="454"/>
    </location>
</feature>
<organism evidence="11 12">
    <name type="scientific">Steinernema hermaphroditum</name>
    <dbReference type="NCBI Taxonomy" id="289476"/>
    <lineage>
        <taxon>Eukaryota</taxon>
        <taxon>Metazoa</taxon>
        <taxon>Ecdysozoa</taxon>
        <taxon>Nematoda</taxon>
        <taxon>Chromadorea</taxon>
        <taxon>Rhabditida</taxon>
        <taxon>Tylenchina</taxon>
        <taxon>Panagrolaimomorpha</taxon>
        <taxon>Strongyloidoidea</taxon>
        <taxon>Steinernematidae</taxon>
        <taxon>Steinernema</taxon>
    </lineage>
</organism>
<keyword evidence="5" id="KW-0547">Nucleotide-binding</keyword>
<dbReference type="GO" id="GO:0043190">
    <property type="term" value="C:ATP-binding cassette (ABC) transporter complex"/>
    <property type="evidence" value="ECO:0007669"/>
    <property type="project" value="TreeGrafter"/>
</dbReference>
<evidence type="ECO:0000256" key="6">
    <source>
        <dbReference type="ARBA" id="ARBA00022840"/>
    </source>
</evidence>
<evidence type="ECO:0000256" key="5">
    <source>
        <dbReference type="ARBA" id="ARBA00022741"/>
    </source>
</evidence>
<evidence type="ECO:0000256" key="4">
    <source>
        <dbReference type="ARBA" id="ARBA00022692"/>
    </source>
</evidence>
<evidence type="ECO:0000256" key="7">
    <source>
        <dbReference type="ARBA" id="ARBA00022989"/>
    </source>
</evidence>
<dbReference type="EMBL" id="JAUCMV010000005">
    <property type="protein sequence ID" value="KAK0395581.1"/>
    <property type="molecule type" value="Genomic_DNA"/>
</dbReference>
<dbReference type="PANTHER" id="PTHR48041:SF113">
    <property type="entry name" value="ATP-BINDING CASSETTE SUB-FAMILY G MEMBER 5"/>
    <property type="match status" value="1"/>
</dbReference>
<dbReference type="InterPro" id="IPR027417">
    <property type="entry name" value="P-loop_NTPase"/>
</dbReference>
<dbReference type="PROSITE" id="PS50893">
    <property type="entry name" value="ABC_TRANSPORTER_2"/>
    <property type="match status" value="1"/>
</dbReference>
<dbReference type="GO" id="GO:0005524">
    <property type="term" value="F:ATP binding"/>
    <property type="evidence" value="ECO:0007669"/>
    <property type="project" value="UniProtKB-KW"/>
</dbReference>
<dbReference type="AlphaFoldDB" id="A0AA39LF90"/>
<keyword evidence="6" id="KW-0067">ATP-binding</keyword>
<keyword evidence="8 9" id="KW-0472">Membrane</keyword>
<evidence type="ECO:0000256" key="3">
    <source>
        <dbReference type="ARBA" id="ARBA00022448"/>
    </source>
</evidence>